<sequence>MAAETSTTPWTVDSAGLIVYVRLTPKGGKDCIEGIEALANGKPVLKARVRAVPEAGKANAALARLLADACGVAHGSVALTAGGAARVKTLRIDGEPEALASRLAQACVVRRARAKAAPTIRKAADS</sequence>
<dbReference type="SUPFAM" id="SSF69786">
    <property type="entry name" value="YggU-like"/>
    <property type="match status" value="1"/>
</dbReference>
<name>A0A917MJQ7_9HYPH</name>
<proteinExistence type="inferred from homology"/>
<gene>
    <name evidence="3" type="ORF">GCM10007036_44900</name>
</gene>
<evidence type="ECO:0000256" key="2">
    <source>
        <dbReference type="HAMAP-Rule" id="MF_00634"/>
    </source>
</evidence>
<dbReference type="RefSeq" id="WP_188520041.1">
    <property type="nucleotide sequence ID" value="NZ_BMES01000003.1"/>
</dbReference>
<reference evidence="3" key="2">
    <citation type="submission" date="2020-09" db="EMBL/GenBank/DDBJ databases">
        <authorList>
            <person name="Sun Q."/>
            <person name="Zhou Y."/>
        </authorList>
    </citation>
    <scope>NUCLEOTIDE SEQUENCE</scope>
    <source>
        <strain evidence="3">CGMCC 1.12214</strain>
    </source>
</reference>
<evidence type="ECO:0000313" key="3">
    <source>
        <dbReference type="EMBL" id="GGH32752.1"/>
    </source>
</evidence>
<accession>A0A917MJQ7</accession>
<dbReference type="SMART" id="SM01152">
    <property type="entry name" value="DUF167"/>
    <property type="match status" value="1"/>
</dbReference>
<evidence type="ECO:0000313" key="4">
    <source>
        <dbReference type="Proteomes" id="UP000603912"/>
    </source>
</evidence>
<dbReference type="InterPro" id="IPR003746">
    <property type="entry name" value="DUF167"/>
</dbReference>
<dbReference type="Gene3D" id="3.30.1200.10">
    <property type="entry name" value="YggU-like"/>
    <property type="match status" value="1"/>
</dbReference>
<reference evidence="3" key="1">
    <citation type="journal article" date="2014" name="Int. J. Syst. Evol. Microbiol.">
        <title>Complete genome sequence of Corynebacterium casei LMG S-19264T (=DSM 44701T), isolated from a smear-ripened cheese.</title>
        <authorList>
            <consortium name="US DOE Joint Genome Institute (JGI-PGF)"/>
            <person name="Walter F."/>
            <person name="Albersmeier A."/>
            <person name="Kalinowski J."/>
            <person name="Ruckert C."/>
        </authorList>
    </citation>
    <scope>NUCLEOTIDE SEQUENCE</scope>
    <source>
        <strain evidence="3">CGMCC 1.12214</strain>
    </source>
</reference>
<dbReference type="HAMAP" id="MF_00634">
    <property type="entry name" value="UPF0235"/>
    <property type="match status" value="1"/>
</dbReference>
<dbReference type="Proteomes" id="UP000603912">
    <property type="component" value="Unassembled WGS sequence"/>
</dbReference>
<protein>
    <recommendedName>
        <fullName evidence="2">UPF0235 protein GCM10007036_44900</fullName>
    </recommendedName>
</protein>
<comment type="similarity">
    <text evidence="1 2">Belongs to the UPF0235 family.</text>
</comment>
<dbReference type="InterPro" id="IPR036591">
    <property type="entry name" value="YggU-like_sf"/>
</dbReference>
<evidence type="ECO:0000256" key="1">
    <source>
        <dbReference type="ARBA" id="ARBA00010364"/>
    </source>
</evidence>
<keyword evidence="4" id="KW-1185">Reference proteome</keyword>
<dbReference type="Pfam" id="PF02594">
    <property type="entry name" value="DUF167"/>
    <property type="match status" value="1"/>
</dbReference>
<dbReference type="NCBIfam" id="NF002348">
    <property type="entry name" value="PRK01310.1"/>
    <property type="match status" value="1"/>
</dbReference>
<organism evidence="3 4">
    <name type="scientific">Alsobacter metallidurans</name>
    <dbReference type="NCBI Taxonomy" id="340221"/>
    <lineage>
        <taxon>Bacteria</taxon>
        <taxon>Pseudomonadati</taxon>
        <taxon>Pseudomonadota</taxon>
        <taxon>Alphaproteobacteria</taxon>
        <taxon>Hyphomicrobiales</taxon>
        <taxon>Alsobacteraceae</taxon>
        <taxon>Alsobacter</taxon>
    </lineage>
</organism>
<comment type="caution">
    <text evidence="3">The sequence shown here is derived from an EMBL/GenBank/DDBJ whole genome shotgun (WGS) entry which is preliminary data.</text>
</comment>
<dbReference type="NCBIfam" id="TIGR00251">
    <property type="entry name" value="DUF167 family protein"/>
    <property type="match status" value="1"/>
</dbReference>
<dbReference type="AlphaFoldDB" id="A0A917MJQ7"/>
<dbReference type="EMBL" id="BMES01000003">
    <property type="protein sequence ID" value="GGH32752.1"/>
    <property type="molecule type" value="Genomic_DNA"/>
</dbReference>